<feature type="compositionally biased region" description="Basic and acidic residues" evidence="1">
    <location>
        <begin position="31"/>
        <end position="41"/>
    </location>
</feature>
<dbReference type="GeneID" id="80540247"/>
<gene>
    <name evidence="2" type="primary">RL2</name>
</gene>
<dbReference type="EMBL" id="LC492974">
    <property type="protein sequence ID" value="BBM13230.1"/>
    <property type="molecule type" value="Genomic_DNA"/>
</dbReference>
<feature type="region of interest" description="Disordered" evidence="1">
    <location>
        <begin position="303"/>
        <end position="327"/>
    </location>
</feature>
<proteinExistence type="predicted"/>
<sequence length="327" mass="35055">MRPCRWRASAPAAEPAKFLSPSLPPAPQPPRDWDDLSRFMLEDSSFSESETDSEWEGSDSDSEDSSEEDLPLAQLLRRVQAERAAAREPLGPEPGLEAGLERPPAPVSPGIELRPPVEEELPAEPAPPPEAPPPPPPPPAGLASGAPPAGDKESSLGPRAEQGPRKCTQKTHHTTTPPASQPLTQYLPMAGVSSVVALAPYLDRTVRGDCLPILDMETGDISAYVVVTSKTGNLARMLGENNPQWLRQTSLPEEPQGCVVPPQYPADYTTGWNSLWMTPVGPMIFDQAGALLGARSFFSLESRHPWSAPHPGPPRSATPPTSPEPQP</sequence>
<feature type="compositionally biased region" description="Acidic residues" evidence="1">
    <location>
        <begin position="49"/>
        <end position="70"/>
    </location>
</feature>
<name>A0A510J704_9ALPH</name>
<keyword evidence="2" id="KW-0436">Ligase</keyword>
<dbReference type="GeneID" id="80540260"/>
<organism evidence="2 3">
    <name type="scientific">pteropodid alphaherpesvirus 2</name>
    <dbReference type="NCBI Taxonomy" id="3118716"/>
    <lineage>
        <taxon>Viruses</taxon>
        <taxon>Duplodnaviria</taxon>
        <taxon>Heunggongvirae</taxon>
        <taxon>Peploviricota</taxon>
        <taxon>Herviviricetes</taxon>
        <taxon>Herpesvirales</taxon>
        <taxon>Orthoherpesviridae</taxon>
        <taxon>Alphaherpesvirinae</taxon>
        <taxon>Simplexvirus</taxon>
        <taxon>Simplexvirus pteropodidalpha2</taxon>
    </lineage>
</organism>
<evidence type="ECO:0000313" key="3">
    <source>
        <dbReference type="Proteomes" id="UP001143588"/>
    </source>
</evidence>
<feature type="region of interest" description="Disordered" evidence="1">
    <location>
        <begin position="1"/>
        <end position="184"/>
    </location>
</feature>
<protein>
    <submittedName>
        <fullName evidence="2">Ubiquitin E3 ligase ICP0</fullName>
    </submittedName>
</protein>
<evidence type="ECO:0000256" key="1">
    <source>
        <dbReference type="SAM" id="MobiDB-lite"/>
    </source>
</evidence>
<feature type="compositionally biased region" description="Pro residues" evidence="1">
    <location>
        <begin position="124"/>
        <end position="140"/>
    </location>
</feature>
<dbReference type="RefSeq" id="YP_010801481.1">
    <property type="nucleotide sequence ID" value="NC_076965.1"/>
</dbReference>
<feature type="compositionally biased region" description="Pro residues" evidence="1">
    <location>
        <begin position="308"/>
        <end position="327"/>
    </location>
</feature>
<accession>A0A510J704</accession>
<dbReference type="GO" id="GO:0016874">
    <property type="term" value="F:ligase activity"/>
    <property type="evidence" value="ECO:0007669"/>
    <property type="project" value="UniProtKB-KW"/>
</dbReference>
<keyword evidence="3" id="KW-1185">Reference proteome</keyword>
<reference evidence="2 3" key="1">
    <citation type="journal article" date="2020" name="J. Virol.">
        <title>Characterization of a Novel Alphaherpesvirus Isolated from the Fruit Bat Pteropus lylei in Vietnam.</title>
        <authorList>
            <person name="Inagaki T."/>
            <person name="Yamada S."/>
            <person name="Fujii H."/>
            <person name="Yoshikawa T."/>
            <person name="Shibamura M."/>
            <person name="Harada S."/>
            <person name="Fukushi S."/>
            <person name="Le M.Q."/>
            <person name="Nguyen C.T."/>
            <person name="Nguyen T.T.T."/>
            <person name="Nguyen T.T."/>
            <person name="Nguyen T.T."/>
            <person name="Quach V.T."/>
            <person name="Thong V.D."/>
            <person name="Mori K."/>
            <person name="Sasaki M."/>
            <person name="Setiyono A."/>
            <person name="Handharyani E."/>
            <person name="Takeyama H."/>
            <person name="Hasebe F."/>
            <person name="Saijo M."/>
        </authorList>
    </citation>
    <scope>NUCLEOTIDE SEQUENCE [LARGE SCALE GENOMIC DNA]</scope>
</reference>
<dbReference type="RefSeq" id="YP_010801539.1">
    <property type="nucleotide sequence ID" value="NC_076965.1"/>
</dbReference>
<dbReference type="Proteomes" id="UP001143588">
    <property type="component" value="Segment"/>
</dbReference>
<evidence type="ECO:0000313" key="2">
    <source>
        <dbReference type="EMBL" id="BBM13172.1"/>
    </source>
</evidence>
<feature type="compositionally biased region" description="Polar residues" evidence="1">
    <location>
        <begin position="174"/>
        <end position="184"/>
    </location>
</feature>
<dbReference type="EMBL" id="LC492974">
    <property type="protein sequence ID" value="BBM13172.1"/>
    <property type="molecule type" value="Genomic_DNA"/>
</dbReference>
<dbReference type="KEGG" id="vg:80540260"/>
<dbReference type="KEGG" id="vg:80540247"/>